<proteinExistence type="predicted"/>
<protein>
    <recommendedName>
        <fullName evidence="3">Long tail fiber proximal subunit</fullName>
    </recommendedName>
</protein>
<accession>A0AAE9G4U7</accession>
<gene>
    <name evidence="1" type="ORF">EHEKIMEA_00168</name>
</gene>
<dbReference type="EMBL" id="OM638103">
    <property type="protein sequence ID" value="UNY47050.1"/>
    <property type="molecule type" value="Genomic_DNA"/>
</dbReference>
<dbReference type="Gene3D" id="6.20.70.20">
    <property type="match status" value="1"/>
</dbReference>
<evidence type="ECO:0000313" key="2">
    <source>
        <dbReference type="Proteomes" id="UP000832072"/>
    </source>
</evidence>
<evidence type="ECO:0008006" key="3">
    <source>
        <dbReference type="Google" id="ProtNLM"/>
    </source>
</evidence>
<reference evidence="1 2" key="1">
    <citation type="submission" date="2022-02" db="EMBL/GenBank/DDBJ databases">
        <authorList>
            <person name="Tian F."/>
            <person name="Li J."/>
            <person name="Li F."/>
            <person name="Tong Y."/>
        </authorList>
    </citation>
    <scope>NUCLEOTIDE SEQUENCE [LARGE SCALE GENOMIC DNA]</scope>
</reference>
<dbReference type="Proteomes" id="UP000832072">
    <property type="component" value="Segment"/>
</dbReference>
<organism evidence="1 2">
    <name type="scientific">Cronobacter phage LPCS28</name>
    <dbReference type="NCBI Taxonomy" id="2924885"/>
    <lineage>
        <taxon>Viruses</taxon>
        <taxon>Duplodnaviria</taxon>
        <taxon>Heunggongvirae</taxon>
        <taxon>Uroviricota</taxon>
        <taxon>Caudoviricetes</taxon>
        <taxon>Pantevenvirales</taxon>
        <taxon>Straboviridae</taxon>
        <taxon>Nanhuvirus</taxon>
        <taxon>Nanhuvirus LPCS28</taxon>
    </lineage>
</organism>
<keyword evidence="2" id="KW-1185">Reference proteome</keyword>
<evidence type="ECO:0000313" key="1">
    <source>
        <dbReference type="EMBL" id="UNY47050.1"/>
    </source>
</evidence>
<name>A0AAE9G4U7_9CAUD</name>
<sequence>MSKIPFRVSDGLDGADQRAINIGYPDINNHTDGVNVQYFIDWNTLQHYDEKRKYKKNFAVIFNDRVYYALRDVPVDNSASAGPFNATHWQMIRNDPNWMNVSSTPPGGLLLVPGAFVSADPTYSDLDFMLPRAPQNGDTVVIKDVSSKVSTMKLIVRTTDKVFDNGRSDYQLTYPKATVWFSYDVTMNLGKGGWRINTTNPSIHQKTIGPTAQGTQLSAGDSIFRRSSAGKITMILPRYANDGDTITTTDLDLMTPTNNLTIKTHPGAPDSSIGEVGRKSQIFKTSGWGRLTYSQSRDLWEVWDGDEYERWTKIVPTTPASNITLIPSARILIAGSSGEIVFTLPQAPADGDTVELSMRNASKGVVGTLKAALGDKIHASTAMFGIPRLNDVNSFENTSEVQEIKYVSTGHGEQIKLTYMEDKKSWAIAEQSIAPFRASSVASVRNEPGLVFFANEAEVLKNSEDSPSDESAVTPLTLAKKTATESRRGIAKLATQALTNAGVDDLTIVTPKKLHERTALEDRRGIAEIATQEETNIGTDDSRIVTPKKLAGRAATEGMTGIAALVKVGGAKQGTRTAPGEGVNNFNDHAKIVTPKVLFEKTATETNLGMMFWATQTEVNGGAEGNFVVRPSTLAARTATPTRTGLARMVDMSIGEHTKNVTDSLDSNVFITPKALASRIANYEMDGITRPAKDEDVVAGTDDTKYINPLKLKYFADEVVKIEAPDSDGLRITGTVWKGLTFKVSQSNETTRGTSRIATDDETKAGVLDNVIVTPRKLSLRTATPTRTGVIRLATPAEAAGGTLDNVAITPATMGSVISDSPEWGATEVRRGSVYNGSLGNNSDAGATWQGNDVAGSTRALANYKHESYAVSPRGLNTALQHYLPIAAKAADTSKFDGMNSNQFMRTDQDTSTTGSLIVGKNSNAAWFRASKPVGVVSSGANIGWNKNNGSGRTDFMNGRGAGVGGFNFWNGNDNSDSEIIAEIDGTGKVIATGLNISGKSTISDDATFDKEVRYKTQTLDDRFVNVIGDTMTGNLKFNGTSYIEFADSGVIDGTINYMIHGTCGSNDFGYVAVGATAADAGFLEIGTQDGGNEPIYVRQRSGKTGSPSTIKNSATLLDTGGNTVFPKTTSSDRLVARNTGLDAIAWGNKAGKLSNAGNLFGEIWGNTWLSEYLTKTFDTKVDRAGDTITGSLTVKKDVIVEGSFKIKVGTKYLVIRPNPATETVEFDWE</sequence>